<organism evidence="2 3">
    <name type="scientific">Lysinibacillus sphaericus OT4b.31</name>
    <dbReference type="NCBI Taxonomy" id="1285586"/>
    <lineage>
        <taxon>Bacteria</taxon>
        <taxon>Bacillati</taxon>
        <taxon>Bacillota</taxon>
        <taxon>Bacilli</taxon>
        <taxon>Bacillales</taxon>
        <taxon>Bacillaceae</taxon>
        <taxon>Lysinibacillus</taxon>
    </lineage>
</organism>
<gene>
    <name evidence="2" type="ORF">H131_15208</name>
</gene>
<feature type="compositionally biased region" description="Polar residues" evidence="1">
    <location>
        <begin position="23"/>
        <end position="32"/>
    </location>
</feature>
<dbReference type="EMBL" id="AQPX01000021">
    <property type="protein sequence ID" value="EON71843.1"/>
    <property type="molecule type" value="Genomic_DNA"/>
</dbReference>
<feature type="region of interest" description="Disordered" evidence="1">
    <location>
        <begin position="16"/>
        <end position="56"/>
    </location>
</feature>
<proteinExistence type="predicted"/>
<sequence>MATCYSEFFYPVSTVSKTPTSSGKMKTNQLGARSTDRISPIGSTNNQWGMKKTPTD</sequence>
<evidence type="ECO:0000313" key="3">
    <source>
        <dbReference type="Proteomes" id="UP000013911"/>
    </source>
</evidence>
<name>R7ZCL5_LYSSH</name>
<protein>
    <submittedName>
        <fullName evidence="2">Uncharacterized protein</fullName>
    </submittedName>
</protein>
<dbReference type="Proteomes" id="UP000013911">
    <property type="component" value="Unassembled WGS sequence"/>
</dbReference>
<comment type="caution">
    <text evidence="2">The sequence shown here is derived from an EMBL/GenBank/DDBJ whole genome shotgun (WGS) entry which is preliminary data.</text>
</comment>
<evidence type="ECO:0000313" key="2">
    <source>
        <dbReference type="EMBL" id="EON71843.1"/>
    </source>
</evidence>
<reference evidence="2 3" key="1">
    <citation type="submission" date="2013-04" db="EMBL/GenBank/DDBJ databases">
        <title>Draft genome of the heavy metal tolerant bacterium Lysinibacillus sphaericus strain OT4b.31.</title>
        <authorList>
            <person name="Pena-Montenegro T.D."/>
            <person name="Dussan J."/>
        </authorList>
    </citation>
    <scope>NUCLEOTIDE SEQUENCE [LARGE SCALE GENOMIC DNA]</scope>
    <source>
        <strain evidence="2 3">OT4b.31</strain>
    </source>
</reference>
<dbReference type="HOGENOM" id="CLU_212126_0_0_9"/>
<accession>R7ZCL5</accession>
<evidence type="ECO:0000256" key="1">
    <source>
        <dbReference type="SAM" id="MobiDB-lite"/>
    </source>
</evidence>
<dbReference type="AlphaFoldDB" id="R7ZCL5"/>